<dbReference type="InterPro" id="IPR006594">
    <property type="entry name" value="LisH"/>
</dbReference>
<feature type="compositionally biased region" description="Basic and acidic residues" evidence="2">
    <location>
        <begin position="585"/>
        <end position="601"/>
    </location>
</feature>
<dbReference type="PROSITE" id="PS50896">
    <property type="entry name" value="LISH"/>
    <property type="match status" value="1"/>
</dbReference>
<accession>A0ABN8LF94</accession>
<feature type="coiled-coil region" evidence="1">
    <location>
        <begin position="609"/>
        <end position="643"/>
    </location>
</feature>
<evidence type="ECO:0000313" key="4">
    <source>
        <dbReference type="Proteomes" id="UP001159427"/>
    </source>
</evidence>
<keyword evidence="4" id="KW-1185">Reference proteome</keyword>
<dbReference type="InterPro" id="IPR055289">
    <property type="entry name" value="OFD1"/>
</dbReference>
<name>A0ABN8LF94_9CNID</name>
<dbReference type="Gene3D" id="1.20.960.40">
    <property type="match status" value="1"/>
</dbReference>
<dbReference type="PANTHER" id="PTHR39063:SF1">
    <property type="entry name" value="OFD1 CENTRIOLE AND CENTRIOLAR SATELLITE PROTEIN"/>
    <property type="match status" value="1"/>
</dbReference>
<feature type="region of interest" description="Disordered" evidence="2">
    <location>
        <begin position="570"/>
        <end position="603"/>
    </location>
</feature>
<proteinExistence type="predicted"/>
<dbReference type="EMBL" id="CALNXI010000028">
    <property type="protein sequence ID" value="CAH3015754.1"/>
    <property type="molecule type" value="Genomic_DNA"/>
</dbReference>
<evidence type="ECO:0000256" key="1">
    <source>
        <dbReference type="SAM" id="Coils"/>
    </source>
</evidence>
<keyword evidence="1" id="KW-0175">Coiled coil</keyword>
<dbReference type="Proteomes" id="UP001159427">
    <property type="component" value="Unassembled WGS sequence"/>
</dbReference>
<reference evidence="3 4" key="1">
    <citation type="submission" date="2022-05" db="EMBL/GenBank/DDBJ databases">
        <authorList>
            <consortium name="Genoscope - CEA"/>
            <person name="William W."/>
        </authorList>
    </citation>
    <scope>NUCLEOTIDE SEQUENCE [LARGE SCALE GENOMIC DNA]</scope>
</reference>
<evidence type="ECO:0008006" key="5">
    <source>
        <dbReference type="Google" id="ProtNLM"/>
    </source>
</evidence>
<feature type="coiled-coil region" evidence="1">
    <location>
        <begin position="315"/>
        <end position="470"/>
    </location>
</feature>
<protein>
    <recommendedName>
        <fullName evidence="5">Oral-facial-digital syndrome 1</fullName>
    </recommendedName>
</protein>
<sequence>MTELSHEEFKKSLLQTFQSRGVLETLKSQLRNRLIAELQETSAHALHGGLTGQDKSTVTENLCELAANSLVADHLKRCKYEYSLSVFLPESGLQESKVLTVKDILLILKITAGSQLYQHMEMMLDKNTPSKGLLTELLSHLAWSHSCEKNSKAVQTILQGQSSMEDQLQNVEKQYTKNLQRENQKWSSHMENRLLELHRQWEQKKKKMLDEELKYLKATEIARVRLEEKEKHQREVQNVRKQLEQEFSAKAEKLKVNEREKLHLLSNQKQLQEEEAYIQRQKLLEDMLSLKERESEFDLRQQMKTKSLQLEEEGIKVLSEELKIKKSLLEDAETNYHRRLDEEVKRYQLKYEGESRERKRSLELKEKQFQQERENFESERSNCSTASHELQRTKETLKVLQVELQNNKSQFTSALKEKEATIKRLNEDYKDVKEREVALCEQNASLQRKLISYEEELKGNQRTIKELTDKSSKSSTDLLHLRDKFKQMEKNSKSKEVSWKELQKRIEFQLNDECQRKKKYQELYEGLLTRESLLKQEVTDLKLTLHQTQQVLDMELDRRRTTLINSFPHMETLPSVDDSPVDTQLHQHESHRTPSESKMDETSSTLVMIAQSKALFDRLEMEAKELEESYQKFQSRINQMELDVYPTGSAHSQPAQNLTSIE</sequence>
<feature type="coiled-coil region" evidence="1">
    <location>
        <begin position="226"/>
        <end position="275"/>
    </location>
</feature>
<evidence type="ECO:0000256" key="2">
    <source>
        <dbReference type="SAM" id="MobiDB-lite"/>
    </source>
</evidence>
<dbReference type="Pfam" id="PF16045">
    <property type="entry name" value="LisH_2"/>
    <property type="match status" value="1"/>
</dbReference>
<organism evidence="3 4">
    <name type="scientific">Porites evermanni</name>
    <dbReference type="NCBI Taxonomy" id="104178"/>
    <lineage>
        <taxon>Eukaryota</taxon>
        <taxon>Metazoa</taxon>
        <taxon>Cnidaria</taxon>
        <taxon>Anthozoa</taxon>
        <taxon>Hexacorallia</taxon>
        <taxon>Scleractinia</taxon>
        <taxon>Fungiina</taxon>
        <taxon>Poritidae</taxon>
        <taxon>Porites</taxon>
    </lineage>
</organism>
<dbReference type="SMART" id="SM00667">
    <property type="entry name" value="LisH"/>
    <property type="match status" value="1"/>
</dbReference>
<gene>
    <name evidence="3" type="ORF">PEVE_00020871</name>
</gene>
<comment type="caution">
    <text evidence="3">The sequence shown here is derived from an EMBL/GenBank/DDBJ whole genome shotgun (WGS) entry which is preliminary data.</text>
</comment>
<evidence type="ECO:0000313" key="3">
    <source>
        <dbReference type="EMBL" id="CAH3015754.1"/>
    </source>
</evidence>
<dbReference type="PANTHER" id="PTHR39063">
    <property type="entry name" value="ORAL-FACIAL-DIGITAL SYNDROME 1 PROTEIN HOMOLOG"/>
    <property type="match status" value="1"/>
</dbReference>